<feature type="region of interest" description="Disordered" evidence="1">
    <location>
        <begin position="24"/>
        <end position="148"/>
    </location>
</feature>
<feature type="compositionally biased region" description="Basic residues" evidence="1">
    <location>
        <begin position="80"/>
        <end position="96"/>
    </location>
</feature>
<sequence length="148" mass="15709">MQTHAGAATDSYAALFVDERADDQQRAAPGTIFSGEVGGWPKEFGELAPLRGARYGSRPCHRGDRRGSGTVERRGPGPGHRPRRGPGRSHPARRRAGAGPNAGGAEVGPGQIATWGRATTDQADAFGFSWDRSGKSSKHFPFDWSGPD</sequence>
<dbReference type="AlphaFoldDB" id="A0AB39SK66"/>
<dbReference type="InterPro" id="IPR009758">
    <property type="entry name" value="DUF1326"/>
</dbReference>
<protein>
    <submittedName>
        <fullName evidence="2">DUF1326 domain-containing protein</fullName>
    </submittedName>
</protein>
<proteinExistence type="predicted"/>
<organism evidence="2">
    <name type="scientific">Streptomyces sp. R35</name>
    <dbReference type="NCBI Taxonomy" id="3238630"/>
    <lineage>
        <taxon>Bacteria</taxon>
        <taxon>Bacillati</taxon>
        <taxon>Actinomycetota</taxon>
        <taxon>Actinomycetes</taxon>
        <taxon>Kitasatosporales</taxon>
        <taxon>Streptomycetaceae</taxon>
        <taxon>Streptomyces</taxon>
    </lineage>
</organism>
<dbReference type="RefSeq" id="WP_369264487.1">
    <property type="nucleotide sequence ID" value="NZ_CP163440.1"/>
</dbReference>
<reference evidence="2" key="1">
    <citation type="submission" date="2024-07" db="EMBL/GenBank/DDBJ databases">
        <authorList>
            <person name="Yu S.T."/>
        </authorList>
    </citation>
    <scope>NUCLEOTIDE SEQUENCE</scope>
    <source>
        <strain evidence="2">R35</strain>
    </source>
</reference>
<accession>A0AB39SK66</accession>
<feature type="compositionally biased region" description="Basic and acidic residues" evidence="1">
    <location>
        <begin position="61"/>
        <end position="75"/>
    </location>
</feature>
<name>A0AB39SK66_9ACTN</name>
<dbReference type="EMBL" id="CP163440">
    <property type="protein sequence ID" value="XDQ67600.1"/>
    <property type="molecule type" value="Genomic_DNA"/>
</dbReference>
<evidence type="ECO:0000256" key="1">
    <source>
        <dbReference type="SAM" id="MobiDB-lite"/>
    </source>
</evidence>
<evidence type="ECO:0000313" key="2">
    <source>
        <dbReference type="EMBL" id="XDQ67600.1"/>
    </source>
</evidence>
<gene>
    <name evidence="2" type="ORF">AB5J50_45900</name>
</gene>
<dbReference type="Pfam" id="PF07040">
    <property type="entry name" value="DUF1326"/>
    <property type="match status" value="1"/>
</dbReference>